<dbReference type="GO" id="GO:0036038">
    <property type="term" value="C:MKS complex"/>
    <property type="evidence" value="ECO:0007669"/>
    <property type="project" value="TreeGrafter"/>
</dbReference>
<dbReference type="Pfam" id="PF07162">
    <property type="entry name" value="B9-C2"/>
    <property type="match status" value="1"/>
</dbReference>
<keyword evidence="2" id="KW-0963">Cytoplasm</keyword>
<keyword evidence="7" id="KW-1185">Reference proteome</keyword>
<dbReference type="PANTHER" id="PTHR12968:SF4">
    <property type="entry name" value="TECTONIC-LIKE COMPLEX MEMBER MKS1"/>
    <property type="match status" value="1"/>
</dbReference>
<dbReference type="GO" id="GO:0060271">
    <property type="term" value="P:cilium assembly"/>
    <property type="evidence" value="ECO:0007669"/>
    <property type="project" value="TreeGrafter"/>
</dbReference>
<accession>A0A8J2E873</accession>
<evidence type="ECO:0000313" key="6">
    <source>
        <dbReference type="EMBL" id="CAG5077251.1"/>
    </source>
</evidence>
<dbReference type="PANTHER" id="PTHR12968">
    <property type="entry name" value="B9 DOMAIN-CONTAINING"/>
    <property type="match status" value="1"/>
</dbReference>
<sequence length="466" mass="53958">MFSRNSGKLKIAGEYRVNQPIDHFKLKIKILQQKSPLVDLFDSEEEIHDSNYLESEEKTITWQEKIFSSSEVKLYTEEKNCKSQLQKDYHELITSENVQGSRLFTYTAEDSYRRNKTAVTSSNYSSFLSKKNASALPGIQNRKPFNERYNKQVVDSSPTDSRIRSSHYLYLDCRVMHVMVDLSSREQVSSDPETSEILLCTLTYNKAGKVLSIDPDINNAEPYIIESIGMNYEYWIEHVSEIPKVYYQDKNISDIELPPANILRLFLTLDFIEARNFNYNSIFITYTIDLPKFWSTNHRERLYGRTQRCKMINKSAHFSYVAEITLDLDLNCMNDVPSWPYLLISVGSLDNWTRYRIEGYTSIPLPSSSGSYEFRLQTWRPVYGVINALRRFFTGGTAELEDIAYCGIPRDHEGKTLDKKQLRVVPSGTVGLRVNIVQQSKSSSKNRGYKFQERLNSGSLLNTKGW</sequence>
<proteinExistence type="predicted"/>
<dbReference type="OrthoDB" id="10263520at2759"/>
<reference evidence="6" key="1">
    <citation type="submission" date="2021-04" db="EMBL/GenBank/DDBJ databases">
        <authorList>
            <person name="Chebbi M.A.C M."/>
        </authorList>
    </citation>
    <scope>NUCLEOTIDE SEQUENCE</scope>
</reference>
<evidence type="ECO:0000256" key="2">
    <source>
        <dbReference type="ARBA" id="ARBA00022490"/>
    </source>
</evidence>
<comment type="caution">
    <text evidence="6">The sequence shown here is derived from an EMBL/GenBank/DDBJ whole genome shotgun (WGS) entry which is preliminary data.</text>
</comment>
<evidence type="ECO:0000256" key="5">
    <source>
        <dbReference type="ARBA" id="ARBA00023273"/>
    </source>
</evidence>
<dbReference type="EMBL" id="CAJNRD030001117">
    <property type="protein sequence ID" value="CAG5077251.1"/>
    <property type="molecule type" value="Genomic_DNA"/>
</dbReference>
<keyword evidence="5" id="KW-0966">Cell projection</keyword>
<evidence type="ECO:0000256" key="4">
    <source>
        <dbReference type="ARBA" id="ARBA00023212"/>
    </source>
</evidence>
<dbReference type="AlphaFoldDB" id="A0A8J2E873"/>
<dbReference type="PROSITE" id="PS51381">
    <property type="entry name" value="C2_B9"/>
    <property type="match status" value="1"/>
</dbReference>
<evidence type="ECO:0000313" key="7">
    <source>
        <dbReference type="Proteomes" id="UP000786811"/>
    </source>
</evidence>
<organism evidence="6 7">
    <name type="scientific">Cotesia congregata</name>
    <name type="common">Parasitoid wasp</name>
    <name type="synonym">Apanteles congregatus</name>
    <dbReference type="NCBI Taxonomy" id="51543"/>
    <lineage>
        <taxon>Eukaryota</taxon>
        <taxon>Metazoa</taxon>
        <taxon>Ecdysozoa</taxon>
        <taxon>Arthropoda</taxon>
        <taxon>Hexapoda</taxon>
        <taxon>Insecta</taxon>
        <taxon>Pterygota</taxon>
        <taxon>Neoptera</taxon>
        <taxon>Endopterygota</taxon>
        <taxon>Hymenoptera</taxon>
        <taxon>Apocrita</taxon>
        <taxon>Ichneumonoidea</taxon>
        <taxon>Braconidae</taxon>
        <taxon>Microgastrinae</taxon>
        <taxon>Cotesia</taxon>
    </lineage>
</organism>
<gene>
    <name evidence="6" type="ORF">HICCMSTLAB_LOCUS2409</name>
</gene>
<evidence type="ECO:0000256" key="1">
    <source>
        <dbReference type="ARBA" id="ARBA00004120"/>
    </source>
</evidence>
<comment type="subcellular location">
    <subcellularLocation>
        <location evidence="1">Cytoplasm</location>
        <location evidence="1">Cytoskeleton</location>
        <location evidence="1">Cilium basal body</location>
    </subcellularLocation>
</comment>
<dbReference type="Proteomes" id="UP000786811">
    <property type="component" value="Unassembled WGS sequence"/>
</dbReference>
<keyword evidence="3" id="KW-0970">Cilium biogenesis/degradation</keyword>
<protein>
    <submittedName>
        <fullName evidence="6">Similar to MKS1: Meckel syndrome type 1 protein (Homo sapiens)</fullName>
    </submittedName>
</protein>
<keyword evidence="4" id="KW-0206">Cytoskeleton</keyword>
<dbReference type="InterPro" id="IPR010796">
    <property type="entry name" value="C2_B9-type_dom"/>
</dbReference>
<evidence type="ECO:0000256" key="3">
    <source>
        <dbReference type="ARBA" id="ARBA00022794"/>
    </source>
</evidence>
<name>A0A8J2E873_COTCN</name>